<reference evidence="4" key="1">
    <citation type="submission" date="2021-02" db="EMBL/GenBank/DDBJ databases">
        <title>Genome sequence Cadophora malorum strain M34.</title>
        <authorList>
            <person name="Stefanovic E."/>
            <person name="Vu D."/>
            <person name="Scully C."/>
            <person name="Dijksterhuis J."/>
            <person name="Roader J."/>
            <person name="Houbraken J."/>
        </authorList>
    </citation>
    <scope>NUCLEOTIDE SEQUENCE</scope>
    <source>
        <strain evidence="4">M34</strain>
    </source>
</reference>
<dbReference type="InterPro" id="IPR056119">
    <property type="entry name" value="DUF7702"/>
</dbReference>
<protein>
    <recommendedName>
        <fullName evidence="3">DUF7702 domain-containing protein</fullName>
    </recommendedName>
</protein>
<comment type="caution">
    <text evidence="4">The sequence shown here is derived from an EMBL/GenBank/DDBJ whole genome shotgun (WGS) entry which is preliminary data.</text>
</comment>
<name>A0A8H7T2E0_9HELO</name>
<feature type="transmembrane region" description="Helical" evidence="2">
    <location>
        <begin position="72"/>
        <end position="94"/>
    </location>
</feature>
<evidence type="ECO:0000256" key="1">
    <source>
        <dbReference type="SAM" id="MobiDB-lite"/>
    </source>
</evidence>
<feature type="compositionally biased region" description="Acidic residues" evidence="1">
    <location>
        <begin position="304"/>
        <end position="313"/>
    </location>
</feature>
<feature type="transmembrane region" description="Helical" evidence="2">
    <location>
        <begin position="39"/>
        <end position="60"/>
    </location>
</feature>
<feature type="transmembrane region" description="Helical" evidence="2">
    <location>
        <begin position="6"/>
        <end position="27"/>
    </location>
</feature>
<accession>A0A8H7T2E0</accession>
<dbReference type="OrthoDB" id="2560628at2759"/>
<dbReference type="Pfam" id="PF24800">
    <property type="entry name" value="DUF7702"/>
    <property type="match status" value="1"/>
</dbReference>
<feature type="domain" description="DUF7702" evidence="3">
    <location>
        <begin position="7"/>
        <end position="246"/>
    </location>
</feature>
<evidence type="ECO:0000313" key="5">
    <source>
        <dbReference type="Proteomes" id="UP000664132"/>
    </source>
</evidence>
<evidence type="ECO:0000256" key="2">
    <source>
        <dbReference type="SAM" id="Phobius"/>
    </source>
</evidence>
<gene>
    <name evidence="4" type="ORF">IFR04_012911</name>
</gene>
<dbReference type="PANTHER" id="PTHR42109">
    <property type="entry name" value="UNPLACED GENOMIC SCAFFOLD UM_SCAF_CONTIG_1.265, WHOLE GENOME SHOTGUN SEQUENCE"/>
    <property type="match status" value="1"/>
</dbReference>
<dbReference type="PANTHER" id="PTHR42109:SF2">
    <property type="entry name" value="INTEGRAL MEMBRANE PROTEIN"/>
    <property type="match status" value="1"/>
</dbReference>
<dbReference type="EMBL" id="JAFJYH010000288">
    <property type="protein sequence ID" value="KAG4413944.1"/>
    <property type="molecule type" value="Genomic_DNA"/>
</dbReference>
<organism evidence="4 5">
    <name type="scientific">Cadophora malorum</name>
    <dbReference type="NCBI Taxonomy" id="108018"/>
    <lineage>
        <taxon>Eukaryota</taxon>
        <taxon>Fungi</taxon>
        <taxon>Dikarya</taxon>
        <taxon>Ascomycota</taxon>
        <taxon>Pezizomycotina</taxon>
        <taxon>Leotiomycetes</taxon>
        <taxon>Helotiales</taxon>
        <taxon>Ploettnerulaceae</taxon>
        <taxon>Cadophora</taxon>
    </lineage>
</organism>
<keyword evidence="2" id="KW-0472">Membrane</keyword>
<feature type="transmembrane region" description="Helical" evidence="2">
    <location>
        <begin position="184"/>
        <end position="209"/>
    </location>
</feature>
<feature type="region of interest" description="Disordered" evidence="1">
    <location>
        <begin position="293"/>
        <end position="315"/>
    </location>
</feature>
<feature type="transmembrane region" description="Helical" evidence="2">
    <location>
        <begin position="114"/>
        <end position="132"/>
    </location>
</feature>
<evidence type="ECO:0000313" key="4">
    <source>
        <dbReference type="EMBL" id="KAG4413944.1"/>
    </source>
</evidence>
<evidence type="ECO:0000259" key="3">
    <source>
        <dbReference type="Pfam" id="PF24800"/>
    </source>
</evidence>
<feature type="transmembrane region" description="Helical" evidence="2">
    <location>
        <begin position="221"/>
        <end position="246"/>
    </location>
</feature>
<sequence>MHFTPLNILSTVTIAFYSPFTLLSIYLCFRHGFSPNTGFIFLIFFSLIRISGSALNLASIHTSPMQAGILNTASLVLSFTGISPLLLAALGLVYRIRFGMVKIYPTTIKPIHLVILRIPVMAALVLCDEGAIEYGARIGATGIYKIPITSKIGVILFLVVSIATAIVTAFLFNKRFRFDDSDQYVLYAVAASLPFIFARVIYGFLGAWAPDPSFGFFGGSVLLQGCVSVLPEMIVVVIYSVLGVVLPRRVTMSAREEDGKKEREERRKTKVVLVKPWKVVDVDVEKGKTTTTSSSVQVYGQGDTDQEDGDGDVDAASIQGRLGEDLQDSSQEDFVPIGARESVVGDRYLGIVTREYLPPLTRIDSAIVFDDKF</sequence>
<keyword evidence="2" id="KW-0812">Transmembrane</keyword>
<feature type="transmembrane region" description="Helical" evidence="2">
    <location>
        <begin position="152"/>
        <end position="172"/>
    </location>
</feature>
<dbReference type="AlphaFoldDB" id="A0A8H7T2E0"/>
<dbReference type="Proteomes" id="UP000664132">
    <property type="component" value="Unassembled WGS sequence"/>
</dbReference>
<keyword evidence="5" id="KW-1185">Reference proteome</keyword>
<keyword evidence="2" id="KW-1133">Transmembrane helix</keyword>
<proteinExistence type="predicted"/>